<organism evidence="3 4">
    <name type="scientific">Pseudoduganella violacea</name>
    <dbReference type="NCBI Taxonomy" id="1715466"/>
    <lineage>
        <taxon>Bacteria</taxon>
        <taxon>Pseudomonadati</taxon>
        <taxon>Pseudomonadota</taxon>
        <taxon>Betaproteobacteria</taxon>
        <taxon>Burkholderiales</taxon>
        <taxon>Oxalobacteraceae</taxon>
        <taxon>Telluria group</taxon>
        <taxon>Pseudoduganella</taxon>
    </lineage>
</organism>
<reference evidence="3 4" key="1">
    <citation type="submission" date="2020-08" db="EMBL/GenBank/DDBJ databases">
        <title>Genomic Encyclopedia of Type Strains, Phase III (KMG-III): the genomes of soil and plant-associated and newly described type strains.</title>
        <authorList>
            <person name="Whitman W."/>
        </authorList>
    </citation>
    <scope>NUCLEOTIDE SEQUENCE [LARGE SCALE GENOMIC DNA]</scope>
    <source>
        <strain evidence="3 4">CECT 8897</strain>
    </source>
</reference>
<feature type="region of interest" description="Disordered" evidence="1">
    <location>
        <begin position="1"/>
        <end position="26"/>
    </location>
</feature>
<name>A0A7W5B8B9_9BURK</name>
<feature type="domain" description="Oxidoreductase-like" evidence="2">
    <location>
        <begin position="17"/>
        <end position="56"/>
    </location>
</feature>
<gene>
    <name evidence="3" type="ORF">FHS03_001101</name>
</gene>
<accession>A0A7W5B8B9</accession>
<evidence type="ECO:0000256" key="1">
    <source>
        <dbReference type="SAM" id="MobiDB-lite"/>
    </source>
</evidence>
<dbReference type="RefSeq" id="WP_183439980.1">
    <property type="nucleotide sequence ID" value="NZ_JACHXD010000002.1"/>
</dbReference>
<evidence type="ECO:0000313" key="4">
    <source>
        <dbReference type="Proteomes" id="UP000541535"/>
    </source>
</evidence>
<sequence>MPAKSPPPAPADPAPAPTAPPRPAADECCRGGCDWCVLDEYDAQLERYRRALAEWQARQAS</sequence>
<dbReference type="InterPro" id="IPR019180">
    <property type="entry name" value="Oxidoreductase-like_N"/>
</dbReference>
<feature type="compositionally biased region" description="Pro residues" evidence="1">
    <location>
        <begin position="1"/>
        <end position="23"/>
    </location>
</feature>
<dbReference type="Proteomes" id="UP000541535">
    <property type="component" value="Unassembled WGS sequence"/>
</dbReference>
<comment type="caution">
    <text evidence="3">The sequence shown here is derived from an EMBL/GenBank/DDBJ whole genome shotgun (WGS) entry which is preliminary data.</text>
</comment>
<dbReference type="Pfam" id="PF09791">
    <property type="entry name" value="Oxidored-like"/>
    <property type="match status" value="1"/>
</dbReference>
<dbReference type="EMBL" id="JACHXD010000002">
    <property type="protein sequence ID" value="MBB3118075.1"/>
    <property type="molecule type" value="Genomic_DNA"/>
</dbReference>
<evidence type="ECO:0000259" key="2">
    <source>
        <dbReference type="Pfam" id="PF09791"/>
    </source>
</evidence>
<proteinExistence type="predicted"/>
<protein>
    <recommendedName>
        <fullName evidence="2">Oxidoreductase-like domain-containing protein</fullName>
    </recommendedName>
</protein>
<keyword evidence="4" id="KW-1185">Reference proteome</keyword>
<evidence type="ECO:0000313" key="3">
    <source>
        <dbReference type="EMBL" id="MBB3118075.1"/>
    </source>
</evidence>
<dbReference type="AlphaFoldDB" id="A0A7W5B8B9"/>